<dbReference type="EMBL" id="JACCBU010000001">
    <property type="protein sequence ID" value="NYE73383.1"/>
    <property type="molecule type" value="Genomic_DNA"/>
</dbReference>
<dbReference type="RefSeq" id="WP_179754838.1">
    <property type="nucleotide sequence ID" value="NZ_JACCBU010000001.1"/>
</dbReference>
<keyword evidence="3 6" id="KW-0238">DNA-binding</keyword>
<dbReference type="SUPFAM" id="SSF100950">
    <property type="entry name" value="NagB/RpiA/CoA transferase-like"/>
    <property type="match status" value="1"/>
</dbReference>
<dbReference type="Proteomes" id="UP000569914">
    <property type="component" value="Unassembled WGS sequence"/>
</dbReference>
<dbReference type="Gene3D" id="3.40.50.1360">
    <property type="match status" value="1"/>
</dbReference>
<dbReference type="PANTHER" id="PTHR34294:SF1">
    <property type="entry name" value="TRANSCRIPTIONAL REGULATOR LSRR"/>
    <property type="match status" value="1"/>
</dbReference>
<gene>
    <name evidence="6" type="ORF">BKA15_004712</name>
</gene>
<dbReference type="InterPro" id="IPR036388">
    <property type="entry name" value="WH-like_DNA-bd_sf"/>
</dbReference>
<dbReference type="InterPro" id="IPR051054">
    <property type="entry name" value="SorC_transcr_regulators"/>
</dbReference>
<dbReference type="InterPro" id="IPR037171">
    <property type="entry name" value="NagB/RpiA_transferase-like"/>
</dbReference>
<proteinExistence type="inferred from homology"/>
<dbReference type="GO" id="GO:0003677">
    <property type="term" value="F:DNA binding"/>
    <property type="evidence" value="ECO:0007669"/>
    <property type="project" value="UniProtKB-KW"/>
</dbReference>
<name>A0A7Y9IAL4_9ACTN</name>
<organism evidence="6 7">
    <name type="scientific">Microlunatus parietis</name>
    <dbReference type="NCBI Taxonomy" id="682979"/>
    <lineage>
        <taxon>Bacteria</taxon>
        <taxon>Bacillati</taxon>
        <taxon>Actinomycetota</taxon>
        <taxon>Actinomycetes</taxon>
        <taxon>Propionibacteriales</taxon>
        <taxon>Propionibacteriaceae</taxon>
        <taxon>Microlunatus</taxon>
    </lineage>
</organism>
<comment type="caution">
    <text evidence="6">The sequence shown here is derived from an EMBL/GenBank/DDBJ whole genome shotgun (WGS) entry which is preliminary data.</text>
</comment>
<evidence type="ECO:0000256" key="2">
    <source>
        <dbReference type="ARBA" id="ARBA00023015"/>
    </source>
</evidence>
<keyword evidence="7" id="KW-1185">Reference proteome</keyword>
<dbReference type="InterPro" id="IPR007324">
    <property type="entry name" value="Sugar-bd_dom_put"/>
</dbReference>
<evidence type="ECO:0000256" key="3">
    <source>
        <dbReference type="ARBA" id="ARBA00023125"/>
    </source>
</evidence>
<dbReference type="Gene3D" id="1.10.10.10">
    <property type="entry name" value="Winged helix-like DNA-binding domain superfamily/Winged helix DNA-binding domain"/>
    <property type="match status" value="1"/>
</dbReference>
<evidence type="ECO:0000313" key="7">
    <source>
        <dbReference type="Proteomes" id="UP000569914"/>
    </source>
</evidence>
<reference evidence="6 7" key="1">
    <citation type="submission" date="2020-07" db="EMBL/GenBank/DDBJ databases">
        <title>Sequencing the genomes of 1000 actinobacteria strains.</title>
        <authorList>
            <person name="Klenk H.-P."/>
        </authorList>
    </citation>
    <scope>NUCLEOTIDE SEQUENCE [LARGE SCALE GENOMIC DNA]</scope>
    <source>
        <strain evidence="6 7">DSM 22083</strain>
    </source>
</reference>
<sequence length="321" mass="34233">MSKAEDKPARRTASLDEQLLMADIARRHFWDGRTRVEIADELGLSRFKVGRLLETALSSGLVRIEINLPEAVDSDLSLRLKERFGLDRALVTAPRDGSPEGIRDALGRAAAALLADLVTEDDVLGVTSGRSIDAAARHLTRLAGCEIIQLTGMPGNLNDNPVEVLRRVTELSGGQAHSIYAPLTVATADSAEALRSDPRLASAFGRFAAVTIAVTAVGCWRPPDSRFHDGIGEADRTELLRRGVIADVGGALLDADGQAVHDFDDRTLGIGLEGLRAIDQVIVVAGGEWKTPAIRAALRSGLAETLITDSTVARRLLADPS</sequence>
<accession>A0A7Y9IAL4</accession>
<comment type="similarity">
    <text evidence="1">Belongs to the SorC transcriptional regulatory family.</text>
</comment>
<evidence type="ECO:0000256" key="4">
    <source>
        <dbReference type="ARBA" id="ARBA00023163"/>
    </source>
</evidence>
<dbReference type="PANTHER" id="PTHR34294">
    <property type="entry name" value="TRANSCRIPTIONAL REGULATOR-RELATED"/>
    <property type="match status" value="1"/>
</dbReference>
<protein>
    <submittedName>
        <fullName evidence="6">DNA-binding transcriptional regulator LsrR (DeoR family)</fullName>
    </submittedName>
</protein>
<evidence type="ECO:0000313" key="6">
    <source>
        <dbReference type="EMBL" id="NYE73383.1"/>
    </source>
</evidence>
<keyword evidence="4" id="KW-0804">Transcription</keyword>
<dbReference type="GO" id="GO:0030246">
    <property type="term" value="F:carbohydrate binding"/>
    <property type="evidence" value="ECO:0007669"/>
    <property type="project" value="InterPro"/>
</dbReference>
<evidence type="ECO:0000259" key="5">
    <source>
        <dbReference type="Pfam" id="PF04198"/>
    </source>
</evidence>
<dbReference type="AlphaFoldDB" id="A0A7Y9IAL4"/>
<evidence type="ECO:0000256" key="1">
    <source>
        <dbReference type="ARBA" id="ARBA00010466"/>
    </source>
</evidence>
<keyword evidence="2" id="KW-0805">Transcription regulation</keyword>
<dbReference type="Pfam" id="PF04198">
    <property type="entry name" value="Sugar-bind"/>
    <property type="match status" value="1"/>
</dbReference>
<feature type="domain" description="Sugar-binding" evidence="5">
    <location>
        <begin position="74"/>
        <end position="318"/>
    </location>
</feature>